<reference evidence="2" key="1">
    <citation type="submission" date="2021-02" db="EMBL/GenBank/DDBJ databases">
        <authorList>
            <person name="Nowell W R."/>
        </authorList>
    </citation>
    <scope>NUCLEOTIDE SEQUENCE</scope>
</reference>
<dbReference type="Pfam" id="PF14497">
    <property type="entry name" value="GST_C_3"/>
    <property type="match status" value="1"/>
</dbReference>
<evidence type="ECO:0000313" key="2">
    <source>
        <dbReference type="EMBL" id="CAF4874567.1"/>
    </source>
</evidence>
<feature type="non-terminal residue" evidence="2">
    <location>
        <position position="70"/>
    </location>
</feature>
<name>A0A8S3BZZ3_9BILA</name>
<proteinExistence type="predicted"/>
<dbReference type="EMBL" id="CAJOBI010167184">
    <property type="protein sequence ID" value="CAF4874567.1"/>
    <property type="molecule type" value="Genomic_DNA"/>
</dbReference>
<dbReference type="InterPro" id="IPR036282">
    <property type="entry name" value="Glutathione-S-Trfase_C_sf"/>
</dbReference>
<dbReference type="Proteomes" id="UP000676336">
    <property type="component" value="Unassembled WGS sequence"/>
</dbReference>
<gene>
    <name evidence="2" type="ORF">SMN809_LOCUS50517</name>
</gene>
<dbReference type="InterPro" id="IPR004046">
    <property type="entry name" value="GST_C"/>
</dbReference>
<organism evidence="2 3">
    <name type="scientific">Rotaria magnacalcarata</name>
    <dbReference type="NCBI Taxonomy" id="392030"/>
    <lineage>
        <taxon>Eukaryota</taxon>
        <taxon>Metazoa</taxon>
        <taxon>Spiralia</taxon>
        <taxon>Gnathifera</taxon>
        <taxon>Rotifera</taxon>
        <taxon>Eurotatoria</taxon>
        <taxon>Bdelloidea</taxon>
        <taxon>Philodinida</taxon>
        <taxon>Philodinidae</taxon>
        <taxon>Rotaria</taxon>
    </lineage>
</organism>
<protein>
    <recommendedName>
        <fullName evidence="1">GST C-terminal domain-containing protein</fullName>
    </recommendedName>
</protein>
<feature type="domain" description="GST C-terminal" evidence="1">
    <location>
        <begin position="1"/>
        <end position="70"/>
    </location>
</feature>
<dbReference type="InterPro" id="IPR010987">
    <property type="entry name" value="Glutathione-S-Trfase_C-like"/>
</dbReference>
<evidence type="ECO:0000259" key="1">
    <source>
        <dbReference type="PROSITE" id="PS50405"/>
    </source>
</evidence>
<dbReference type="SUPFAM" id="SSF47616">
    <property type="entry name" value="GST C-terminal domain-like"/>
    <property type="match status" value="1"/>
</dbReference>
<sequence>MQNLEILANAYSNGGLFFVGNHLTWCDLFAYDMLENILHVDSSFLSRYSWLQRNRQEVEQQPNIAAYLKS</sequence>
<dbReference type="AlphaFoldDB" id="A0A8S3BZZ3"/>
<evidence type="ECO:0000313" key="3">
    <source>
        <dbReference type="Proteomes" id="UP000676336"/>
    </source>
</evidence>
<dbReference type="Gene3D" id="1.20.1050.10">
    <property type="match status" value="1"/>
</dbReference>
<comment type="caution">
    <text evidence="2">The sequence shown here is derived from an EMBL/GenBank/DDBJ whole genome shotgun (WGS) entry which is preliminary data.</text>
</comment>
<accession>A0A8S3BZZ3</accession>
<dbReference type="PROSITE" id="PS50405">
    <property type="entry name" value="GST_CTER"/>
    <property type="match status" value="1"/>
</dbReference>